<dbReference type="GO" id="GO:0005886">
    <property type="term" value="C:plasma membrane"/>
    <property type="evidence" value="ECO:0007669"/>
    <property type="project" value="TreeGrafter"/>
</dbReference>
<feature type="transmembrane region" description="Helical" evidence="1">
    <location>
        <begin position="219"/>
        <end position="246"/>
    </location>
</feature>
<name>A0A069PEI4_9BURK</name>
<evidence type="ECO:0000313" key="2">
    <source>
        <dbReference type="EMBL" id="KDR39103.1"/>
    </source>
</evidence>
<feature type="transmembrane region" description="Helical" evidence="1">
    <location>
        <begin position="57"/>
        <end position="77"/>
    </location>
</feature>
<sequence>MSVHGREKVAGSSLRDDWSLSAVTAGLLAVLISYAGPLAILFEAGRSAHASNATVASWVWGISIGSAVCGITLSWLLKQPIITAWSAPGTALLVTLFPALPLNEAVGAYITAALIILALGASGYFDLVIRKIPPGIASGMMAGILFQFTTGVFKAVSVDPVLALGMVAAYVIFRRLLSRYALILVLVFGSVFAVVHGTAHFESVSLQITRPVFTMPHWSWQSTVSLALPLVLVSLTGQFLPGLAILRVSGYQTPARPVLMMTGAVSMLVALFGGITVVIAAITAALCTGTDSHRDPDKRYIAGIANGVFYLLGGTFAGTVVLLFSALPKGFVAVLAGLALLGATLSNLIALVQDEQHREASFITFVATASGMSFLGLGSAFWGIVIGSLAHLVLGVAHRQKRN</sequence>
<evidence type="ECO:0000313" key="3">
    <source>
        <dbReference type="Proteomes" id="UP000027466"/>
    </source>
</evidence>
<feature type="transmembrane region" description="Helical" evidence="1">
    <location>
        <begin position="180"/>
        <end position="199"/>
    </location>
</feature>
<dbReference type="EMBL" id="JFHC01000066">
    <property type="protein sequence ID" value="KDR39103.1"/>
    <property type="molecule type" value="Genomic_DNA"/>
</dbReference>
<organism evidence="2 3">
    <name type="scientific">Caballeronia glathei</name>
    <dbReference type="NCBI Taxonomy" id="60547"/>
    <lineage>
        <taxon>Bacteria</taxon>
        <taxon>Pseudomonadati</taxon>
        <taxon>Pseudomonadota</taxon>
        <taxon>Betaproteobacteria</taxon>
        <taxon>Burkholderiales</taxon>
        <taxon>Burkholderiaceae</taxon>
        <taxon>Caballeronia</taxon>
    </lineage>
</organism>
<dbReference type="PANTHER" id="PTHR30199:SF0">
    <property type="entry name" value="INNER MEMBRANE PROTEIN YDCO"/>
    <property type="match status" value="1"/>
</dbReference>
<accession>A0A069PEI4</accession>
<dbReference type="InterPro" id="IPR004711">
    <property type="entry name" value="Benzoate_Transporter"/>
</dbReference>
<reference evidence="2 3" key="1">
    <citation type="submission" date="2014-03" db="EMBL/GenBank/DDBJ databases">
        <title>Draft Genome Sequences of Four Burkholderia Strains.</title>
        <authorList>
            <person name="Liu X.Y."/>
            <person name="Li C.X."/>
            <person name="Xu J.H."/>
        </authorList>
    </citation>
    <scope>NUCLEOTIDE SEQUENCE [LARGE SCALE GENOMIC DNA]</scope>
    <source>
        <strain evidence="2 3">DSM 50014</strain>
    </source>
</reference>
<keyword evidence="1" id="KW-0472">Membrane</keyword>
<feature type="transmembrane region" description="Helical" evidence="1">
    <location>
        <begin position="155"/>
        <end position="173"/>
    </location>
</feature>
<dbReference type="PANTHER" id="PTHR30199">
    <property type="entry name" value="MFS FAMILY TRANSPORTER, PREDICTED SUBSTRATE BENZOATE"/>
    <property type="match status" value="1"/>
</dbReference>
<keyword evidence="1" id="KW-0812">Transmembrane</keyword>
<dbReference type="STRING" id="60547.GCA_000751215_05795"/>
<dbReference type="Pfam" id="PF03594">
    <property type="entry name" value="BenE"/>
    <property type="match status" value="1"/>
</dbReference>
<gene>
    <name evidence="2" type="ORF">BG61_34765</name>
</gene>
<feature type="transmembrane region" description="Helical" evidence="1">
    <location>
        <begin position="106"/>
        <end position="125"/>
    </location>
</feature>
<keyword evidence="3" id="KW-1185">Reference proteome</keyword>
<comment type="caution">
    <text evidence="2">The sequence shown here is derived from an EMBL/GenBank/DDBJ whole genome shotgun (WGS) entry which is preliminary data.</text>
</comment>
<feature type="transmembrane region" description="Helical" evidence="1">
    <location>
        <begin position="82"/>
        <end position="100"/>
    </location>
</feature>
<proteinExistence type="predicted"/>
<feature type="transmembrane region" description="Helical" evidence="1">
    <location>
        <begin position="372"/>
        <end position="397"/>
    </location>
</feature>
<dbReference type="Proteomes" id="UP000027466">
    <property type="component" value="Unassembled WGS sequence"/>
</dbReference>
<dbReference type="NCBIfam" id="TIGR00843">
    <property type="entry name" value="benE"/>
    <property type="match status" value="1"/>
</dbReference>
<dbReference type="GO" id="GO:0042925">
    <property type="term" value="F:benzoate transmembrane transporter activity"/>
    <property type="evidence" value="ECO:0007669"/>
    <property type="project" value="InterPro"/>
</dbReference>
<feature type="transmembrane region" description="Helical" evidence="1">
    <location>
        <begin position="300"/>
        <end position="324"/>
    </location>
</feature>
<protein>
    <submittedName>
        <fullName evidence="2">Benzoate transporter</fullName>
    </submittedName>
</protein>
<feature type="transmembrane region" description="Helical" evidence="1">
    <location>
        <begin position="258"/>
        <end position="285"/>
    </location>
</feature>
<keyword evidence="1" id="KW-1133">Transmembrane helix</keyword>
<dbReference type="RefSeq" id="WP_035938382.1">
    <property type="nucleotide sequence ID" value="NZ_CADFFX010000044.1"/>
</dbReference>
<evidence type="ECO:0000256" key="1">
    <source>
        <dbReference type="SAM" id="Phobius"/>
    </source>
</evidence>
<dbReference type="AlphaFoldDB" id="A0A069PEI4"/>
<feature type="transmembrane region" description="Helical" evidence="1">
    <location>
        <begin position="20"/>
        <end position="42"/>
    </location>
</feature>
<feature type="transmembrane region" description="Helical" evidence="1">
    <location>
        <begin position="331"/>
        <end position="352"/>
    </location>
</feature>